<protein>
    <recommendedName>
        <fullName evidence="1">Pyridoxamine 5'-phosphate oxidase N-terminal domain-containing protein</fullName>
    </recommendedName>
</protein>
<dbReference type="AlphaFoldDB" id="A0A9P6JTC1"/>
<gene>
    <name evidence="2" type="ORF">CPB83DRAFT_786771</name>
</gene>
<accession>A0A9P6JTC1</accession>
<dbReference type="SUPFAM" id="SSF50475">
    <property type="entry name" value="FMN-binding split barrel"/>
    <property type="match status" value="1"/>
</dbReference>
<proteinExistence type="predicted"/>
<dbReference type="PANTHER" id="PTHR39336">
    <property type="entry name" value="PYRIDOXAMINE PHOSPHATE OXIDASE FAMILY PROTEIN (AFU_ORTHOLOGUE AFUA_6G11440)"/>
    <property type="match status" value="1"/>
</dbReference>
<sequence>MGNFYDEIPKYLETWIKQQNMFWIASAALSPEGHVNVSPKGYANTFHITDENHVWYEDLSGSGAETIAHMRENGRLTIMFCAFEGLPRIVRLWGKGTIYEFGTPEYEAYLPLESRQPGSRAVIVQEVHKVGTSCGFSIPFYDFNRTRTKLHALGQIAETRDIKAELLEEAILSSNESSLVGHSATQEPAQNQTLPRAKDGLKAFWAQYNLRSLDGLPGILMAHLSTITFSKEVVGREWGNFNEDESTSPPKKEQQVVEKMQPENLKEHDVKLSAYKLLFIGMLWGMVFSCVFSELRECILKRRAS</sequence>
<evidence type="ECO:0000313" key="3">
    <source>
        <dbReference type="Proteomes" id="UP000807306"/>
    </source>
</evidence>
<dbReference type="EMBL" id="MU157835">
    <property type="protein sequence ID" value="KAF9531425.1"/>
    <property type="molecule type" value="Genomic_DNA"/>
</dbReference>
<dbReference type="OrthoDB" id="539398at2759"/>
<evidence type="ECO:0000259" key="1">
    <source>
        <dbReference type="Pfam" id="PF01243"/>
    </source>
</evidence>
<feature type="domain" description="Pyridoxamine 5'-phosphate oxidase N-terminal" evidence="1">
    <location>
        <begin position="11"/>
        <end position="133"/>
    </location>
</feature>
<dbReference type="Proteomes" id="UP000807306">
    <property type="component" value="Unassembled WGS sequence"/>
</dbReference>
<organism evidence="2 3">
    <name type="scientific">Crepidotus variabilis</name>
    <dbReference type="NCBI Taxonomy" id="179855"/>
    <lineage>
        <taxon>Eukaryota</taxon>
        <taxon>Fungi</taxon>
        <taxon>Dikarya</taxon>
        <taxon>Basidiomycota</taxon>
        <taxon>Agaricomycotina</taxon>
        <taxon>Agaricomycetes</taxon>
        <taxon>Agaricomycetidae</taxon>
        <taxon>Agaricales</taxon>
        <taxon>Agaricineae</taxon>
        <taxon>Crepidotaceae</taxon>
        <taxon>Crepidotus</taxon>
    </lineage>
</organism>
<comment type="caution">
    <text evidence="2">The sequence shown here is derived from an EMBL/GenBank/DDBJ whole genome shotgun (WGS) entry which is preliminary data.</text>
</comment>
<dbReference type="PANTHER" id="PTHR39336:SF3">
    <property type="entry name" value="PYRIDOXAMINE PHOSPHATE OXIDASE"/>
    <property type="match status" value="1"/>
</dbReference>
<keyword evidence="3" id="KW-1185">Reference proteome</keyword>
<dbReference type="InterPro" id="IPR012349">
    <property type="entry name" value="Split_barrel_FMN-bd"/>
</dbReference>
<dbReference type="Gene3D" id="2.30.110.10">
    <property type="entry name" value="Electron Transport, Fmn-binding Protein, Chain A"/>
    <property type="match status" value="1"/>
</dbReference>
<evidence type="ECO:0000313" key="2">
    <source>
        <dbReference type="EMBL" id="KAF9531425.1"/>
    </source>
</evidence>
<reference evidence="2" key="1">
    <citation type="submission" date="2020-11" db="EMBL/GenBank/DDBJ databases">
        <authorList>
            <consortium name="DOE Joint Genome Institute"/>
            <person name="Ahrendt S."/>
            <person name="Riley R."/>
            <person name="Andreopoulos W."/>
            <person name="Labutti K."/>
            <person name="Pangilinan J."/>
            <person name="Ruiz-Duenas F.J."/>
            <person name="Barrasa J.M."/>
            <person name="Sanchez-Garcia M."/>
            <person name="Camarero S."/>
            <person name="Miyauchi S."/>
            <person name="Serrano A."/>
            <person name="Linde D."/>
            <person name="Babiker R."/>
            <person name="Drula E."/>
            <person name="Ayuso-Fernandez I."/>
            <person name="Pacheco R."/>
            <person name="Padilla G."/>
            <person name="Ferreira P."/>
            <person name="Barriuso J."/>
            <person name="Kellner H."/>
            <person name="Castanera R."/>
            <person name="Alfaro M."/>
            <person name="Ramirez L."/>
            <person name="Pisabarro A.G."/>
            <person name="Kuo A."/>
            <person name="Tritt A."/>
            <person name="Lipzen A."/>
            <person name="He G."/>
            <person name="Yan M."/>
            <person name="Ng V."/>
            <person name="Cullen D."/>
            <person name="Martin F."/>
            <person name="Rosso M.-N."/>
            <person name="Henrissat B."/>
            <person name="Hibbett D."/>
            <person name="Martinez A.T."/>
            <person name="Grigoriev I.V."/>
        </authorList>
    </citation>
    <scope>NUCLEOTIDE SEQUENCE</scope>
    <source>
        <strain evidence="2">CBS 506.95</strain>
    </source>
</reference>
<name>A0A9P6JTC1_9AGAR</name>
<dbReference type="InterPro" id="IPR011576">
    <property type="entry name" value="Pyridox_Oxase_N"/>
</dbReference>
<dbReference type="Pfam" id="PF01243">
    <property type="entry name" value="PNPOx_N"/>
    <property type="match status" value="1"/>
</dbReference>